<dbReference type="GO" id="GO:0006261">
    <property type="term" value="P:DNA-templated DNA replication"/>
    <property type="evidence" value="ECO:0007669"/>
    <property type="project" value="TreeGrafter"/>
</dbReference>
<dbReference type="Proteomes" id="UP001221413">
    <property type="component" value="Unassembled WGS sequence"/>
</dbReference>
<keyword evidence="3" id="KW-1185">Reference proteome</keyword>
<dbReference type="PANTHER" id="PTHR14303">
    <property type="entry name" value="DNA POLYMERASE DELTA SUBUNIT 4"/>
    <property type="match status" value="1"/>
</dbReference>
<reference evidence="2" key="1">
    <citation type="submission" date="2023-01" db="EMBL/GenBank/DDBJ databases">
        <title>The chitinases involved in constricting ring structure development in the nematode-trapping fungus Drechslerella dactyloides.</title>
        <authorList>
            <person name="Wang R."/>
            <person name="Zhang L."/>
            <person name="Tang P."/>
            <person name="Li S."/>
            <person name="Liang L."/>
        </authorList>
    </citation>
    <scope>NUCLEOTIDE SEQUENCE</scope>
    <source>
        <strain evidence="2">YMF1.00031</strain>
    </source>
</reference>
<evidence type="ECO:0008006" key="4">
    <source>
        <dbReference type="Google" id="ProtNLM"/>
    </source>
</evidence>
<evidence type="ECO:0000313" key="2">
    <source>
        <dbReference type="EMBL" id="KAJ6258968.1"/>
    </source>
</evidence>
<organism evidence="2 3">
    <name type="scientific">Drechslerella dactyloides</name>
    <name type="common">Nematode-trapping fungus</name>
    <name type="synonym">Arthrobotrys dactyloides</name>
    <dbReference type="NCBI Taxonomy" id="74499"/>
    <lineage>
        <taxon>Eukaryota</taxon>
        <taxon>Fungi</taxon>
        <taxon>Dikarya</taxon>
        <taxon>Ascomycota</taxon>
        <taxon>Pezizomycotina</taxon>
        <taxon>Orbiliomycetes</taxon>
        <taxon>Orbiliales</taxon>
        <taxon>Orbiliaceae</taxon>
        <taxon>Drechslerella</taxon>
    </lineage>
</organism>
<dbReference type="AlphaFoldDB" id="A0AAD6NJE9"/>
<feature type="region of interest" description="Disordered" evidence="1">
    <location>
        <begin position="1"/>
        <end position="57"/>
    </location>
</feature>
<dbReference type="GO" id="GO:0000731">
    <property type="term" value="P:DNA synthesis involved in DNA repair"/>
    <property type="evidence" value="ECO:0007669"/>
    <property type="project" value="InterPro"/>
</dbReference>
<dbReference type="Pfam" id="PF04081">
    <property type="entry name" value="DNA_pol_delta_4"/>
    <property type="match status" value="1"/>
</dbReference>
<dbReference type="GO" id="GO:0003887">
    <property type="term" value="F:DNA-directed DNA polymerase activity"/>
    <property type="evidence" value="ECO:0007669"/>
    <property type="project" value="TreeGrafter"/>
</dbReference>
<evidence type="ECO:0000313" key="3">
    <source>
        <dbReference type="Proteomes" id="UP001221413"/>
    </source>
</evidence>
<protein>
    <recommendedName>
        <fullName evidence="4">DNA polymerase delta subunit 4</fullName>
    </recommendedName>
</protein>
<feature type="compositionally biased region" description="Polar residues" evidence="1">
    <location>
        <begin position="21"/>
        <end position="34"/>
    </location>
</feature>
<feature type="compositionally biased region" description="Low complexity" evidence="1">
    <location>
        <begin position="9"/>
        <end position="20"/>
    </location>
</feature>
<dbReference type="InterPro" id="IPR007218">
    <property type="entry name" value="DNA_pol_delta_4"/>
</dbReference>
<gene>
    <name evidence="2" type="ORF">Dda_5863</name>
</gene>
<accession>A0AAD6NJE9</accession>
<comment type="caution">
    <text evidence="2">The sequence shown here is derived from an EMBL/GenBank/DDBJ whole genome shotgun (WGS) entry which is preliminary data.</text>
</comment>
<dbReference type="EMBL" id="JAQGDS010000007">
    <property type="protein sequence ID" value="KAJ6258968.1"/>
    <property type="molecule type" value="Genomic_DNA"/>
</dbReference>
<dbReference type="GO" id="GO:0043625">
    <property type="term" value="C:delta DNA polymerase complex"/>
    <property type="evidence" value="ECO:0007669"/>
    <property type="project" value="TreeGrafter"/>
</dbReference>
<name>A0AAD6NJE9_DREDA</name>
<proteinExistence type="predicted"/>
<dbReference type="PANTHER" id="PTHR14303:SF0">
    <property type="entry name" value="DNA POLYMERASE DELTA SUBUNIT 4"/>
    <property type="match status" value="1"/>
</dbReference>
<feature type="compositionally biased region" description="Low complexity" evidence="1">
    <location>
        <begin position="45"/>
        <end position="57"/>
    </location>
</feature>
<evidence type="ECO:0000256" key="1">
    <source>
        <dbReference type="SAM" id="MobiDB-lite"/>
    </source>
</evidence>
<sequence>MPVSTRHSAAAPANAGGQQQSKLNFSTKKPTTTPAHLKAKQHLDAPASAKAAEPPKTVDVTVDDDAEETVEAEVTAPVADVAETETATADADAAEAEVEVTEFQEEVIERPKIDFSTISQECADEAYDVTSEQISQYYKSIKNARIAPPVHQEGLTDYEKILRHFDLSSQYGPCIGSTTRLQRWSRAHRFNLHPPIEVLAVLLKSELAPTAPPPPSDKKWKVAPAAAREGVGATAYVNKLLDTHRSE</sequence>